<evidence type="ECO:0000313" key="1">
    <source>
        <dbReference type="EMBL" id="CEG12894.1"/>
    </source>
</evidence>
<accession>A0A098EBM1</accession>
<gene>
    <name evidence="1" type="ORF">MSIBF_A2890005</name>
</gene>
<proteinExistence type="predicted"/>
<sequence length="48" mass="5679">MSFNINKFKKNFFQTSEELDVLLDGKVKLNLSKYYLGKFMAIFININL</sequence>
<dbReference type="EMBL" id="CCXY01000211">
    <property type="protein sequence ID" value="CEG12894.1"/>
    <property type="molecule type" value="Genomic_DNA"/>
</dbReference>
<organism evidence="1">
    <name type="scientific">groundwater metagenome</name>
    <dbReference type="NCBI Taxonomy" id="717931"/>
    <lineage>
        <taxon>unclassified sequences</taxon>
        <taxon>metagenomes</taxon>
        <taxon>ecological metagenomes</taxon>
    </lineage>
</organism>
<dbReference type="AlphaFoldDB" id="A0A098EBM1"/>
<protein>
    <submittedName>
        <fullName evidence="1">Uncharacterized protein</fullName>
    </submittedName>
</protein>
<name>A0A098EBM1_9ZZZZ</name>
<reference evidence="1" key="1">
    <citation type="submission" date="2014-09" db="EMBL/GenBank/DDBJ databases">
        <authorList>
            <person name="Probst J Alexander"/>
        </authorList>
    </citation>
    <scope>NUCLEOTIDE SEQUENCE</scope>
</reference>